<evidence type="ECO:0000313" key="3">
    <source>
        <dbReference type="Proteomes" id="UP000034185"/>
    </source>
</evidence>
<keyword evidence="1" id="KW-0472">Membrane</keyword>
<comment type="caution">
    <text evidence="2">The sequence shown here is derived from an EMBL/GenBank/DDBJ whole genome shotgun (WGS) entry which is preliminary data.</text>
</comment>
<dbReference type="EMBL" id="LCRA01000027">
    <property type="protein sequence ID" value="KKW26350.1"/>
    <property type="molecule type" value="Genomic_DNA"/>
</dbReference>
<reference evidence="2 3" key="1">
    <citation type="journal article" date="2015" name="Nature">
        <title>rRNA introns, odd ribosomes, and small enigmatic genomes across a large radiation of phyla.</title>
        <authorList>
            <person name="Brown C.T."/>
            <person name="Hug L.A."/>
            <person name="Thomas B.C."/>
            <person name="Sharon I."/>
            <person name="Castelle C.J."/>
            <person name="Singh A."/>
            <person name="Wilkins M.J."/>
            <person name="Williams K.H."/>
            <person name="Banfield J.F."/>
        </authorList>
    </citation>
    <scope>NUCLEOTIDE SEQUENCE [LARGE SCALE GENOMIC DNA]</scope>
</reference>
<accession>A0A0G1X691</accession>
<dbReference type="Proteomes" id="UP000034185">
    <property type="component" value="Unassembled WGS sequence"/>
</dbReference>
<evidence type="ECO:0000256" key="1">
    <source>
        <dbReference type="SAM" id="Phobius"/>
    </source>
</evidence>
<dbReference type="AlphaFoldDB" id="A0A0G1X691"/>
<keyword evidence="1" id="KW-0812">Transmembrane</keyword>
<protein>
    <submittedName>
        <fullName evidence="2">Uncharacterized protein</fullName>
    </submittedName>
</protein>
<gene>
    <name evidence="2" type="ORF">UY70_C0027G0006</name>
</gene>
<sequence length="80" mass="8613">MLYNAHMPAQTEIPRQPVQKEPVGPLIGIGIIVILALFGALYFWAAVVNGRINSSDQLPLITGNDTSTTTFSTTTITVVK</sequence>
<organism evidence="2 3">
    <name type="scientific">Candidatus Kaiserbacteria bacterium GW2011_GWB1_52_6</name>
    <dbReference type="NCBI Taxonomy" id="1618674"/>
    <lineage>
        <taxon>Bacteria</taxon>
        <taxon>Candidatus Kaiseribacteriota</taxon>
    </lineage>
</organism>
<proteinExistence type="predicted"/>
<name>A0A0G1X691_9BACT</name>
<feature type="transmembrane region" description="Helical" evidence="1">
    <location>
        <begin position="26"/>
        <end position="48"/>
    </location>
</feature>
<evidence type="ECO:0000313" key="2">
    <source>
        <dbReference type="EMBL" id="KKW26350.1"/>
    </source>
</evidence>
<keyword evidence="1" id="KW-1133">Transmembrane helix</keyword>